<reference evidence="1 2" key="1">
    <citation type="journal article" date="2019" name="Nat. Ecol. Evol.">
        <title>Megaphylogeny resolves global patterns of mushroom evolution.</title>
        <authorList>
            <person name="Varga T."/>
            <person name="Krizsan K."/>
            <person name="Foldi C."/>
            <person name="Dima B."/>
            <person name="Sanchez-Garcia M."/>
            <person name="Sanchez-Ramirez S."/>
            <person name="Szollosi G.J."/>
            <person name="Szarkandi J.G."/>
            <person name="Papp V."/>
            <person name="Albert L."/>
            <person name="Andreopoulos W."/>
            <person name="Angelini C."/>
            <person name="Antonin V."/>
            <person name="Barry K.W."/>
            <person name="Bougher N.L."/>
            <person name="Buchanan P."/>
            <person name="Buyck B."/>
            <person name="Bense V."/>
            <person name="Catcheside P."/>
            <person name="Chovatia M."/>
            <person name="Cooper J."/>
            <person name="Damon W."/>
            <person name="Desjardin D."/>
            <person name="Finy P."/>
            <person name="Geml J."/>
            <person name="Haridas S."/>
            <person name="Hughes K."/>
            <person name="Justo A."/>
            <person name="Karasinski D."/>
            <person name="Kautmanova I."/>
            <person name="Kiss B."/>
            <person name="Kocsube S."/>
            <person name="Kotiranta H."/>
            <person name="LaButti K.M."/>
            <person name="Lechner B.E."/>
            <person name="Liimatainen K."/>
            <person name="Lipzen A."/>
            <person name="Lukacs Z."/>
            <person name="Mihaltcheva S."/>
            <person name="Morgado L.N."/>
            <person name="Niskanen T."/>
            <person name="Noordeloos M.E."/>
            <person name="Ohm R.A."/>
            <person name="Ortiz-Santana B."/>
            <person name="Ovrebo C."/>
            <person name="Racz N."/>
            <person name="Riley R."/>
            <person name="Savchenko A."/>
            <person name="Shiryaev A."/>
            <person name="Soop K."/>
            <person name="Spirin V."/>
            <person name="Szebenyi C."/>
            <person name="Tomsovsky M."/>
            <person name="Tulloss R.E."/>
            <person name="Uehling J."/>
            <person name="Grigoriev I.V."/>
            <person name="Vagvolgyi C."/>
            <person name="Papp T."/>
            <person name="Martin F.M."/>
            <person name="Miettinen O."/>
            <person name="Hibbett D.S."/>
            <person name="Nagy L.G."/>
        </authorList>
    </citation>
    <scope>NUCLEOTIDE SEQUENCE [LARGE SCALE GENOMIC DNA]</scope>
    <source>
        <strain evidence="1 2">NL-1719</strain>
    </source>
</reference>
<dbReference type="Proteomes" id="UP000308600">
    <property type="component" value="Unassembled WGS sequence"/>
</dbReference>
<evidence type="ECO:0000313" key="2">
    <source>
        <dbReference type="Proteomes" id="UP000308600"/>
    </source>
</evidence>
<proteinExistence type="predicted"/>
<gene>
    <name evidence="1" type="ORF">BDN72DRAFT_904675</name>
</gene>
<protein>
    <submittedName>
        <fullName evidence="1">Uncharacterized protein</fullName>
    </submittedName>
</protein>
<sequence>MPRFRSSYTFGFVYYTDIVCSRNKIHYDPSGAGDMSETGTLTSMQIANALDSKKRCSSSYIKTSGS</sequence>
<evidence type="ECO:0000313" key="1">
    <source>
        <dbReference type="EMBL" id="TFK60796.1"/>
    </source>
</evidence>
<accession>A0ACD3A570</accession>
<name>A0ACD3A570_9AGAR</name>
<dbReference type="EMBL" id="ML208731">
    <property type="protein sequence ID" value="TFK60796.1"/>
    <property type="molecule type" value="Genomic_DNA"/>
</dbReference>
<organism evidence="1 2">
    <name type="scientific">Pluteus cervinus</name>
    <dbReference type="NCBI Taxonomy" id="181527"/>
    <lineage>
        <taxon>Eukaryota</taxon>
        <taxon>Fungi</taxon>
        <taxon>Dikarya</taxon>
        <taxon>Basidiomycota</taxon>
        <taxon>Agaricomycotina</taxon>
        <taxon>Agaricomycetes</taxon>
        <taxon>Agaricomycetidae</taxon>
        <taxon>Agaricales</taxon>
        <taxon>Pluteineae</taxon>
        <taxon>Pluteaceae</taxon>
        <taxon>Pluteus</taxon>
    </lineage>
</organism>
<keyword evidence="2" id="KW-1185">Reference proteome</keyword>